<name>A0A8C9JCU7_PANTA</name>
<dbReference type="Proteomes" id="UP000675900">
    <property type="component" value="Unassembled WGS sequence"/>
</dbReference>
<sequence length="67" mass="7294">LKVSGKVANSNVSRYVGCLSCLRSHLGMAYRNGKVDETLSPGFQRCRIGGDLAKFTGCYLTNQLPIE</sequence>
<dbReference type="AlphaFoldDB" id="A0A8C9JCU7"/>
<proteinExistence type="predicted"/>
<protein>
    <submittedName>
        <fullName evidence="1">Uncharacterized protein</fullName>
    </submittedName>
</protein>
<reference evidence="1" key="1">
    <citation type="submission" date="2025-08" db="UniProtKB">
        <authorList>
            <consortium name="Ensembl"/>
        </authorList>
    </citation>
    <scope>IDENTIFICATION</scope>
</reference>
<keyword evidence="2" id="KW-1185">Reference proteome</keyword>
<accession>A0A8C9JCU7</accession>
<reference evidence="1" key="2">
    <citation type="submission" date="2025-09" db="UniProtKB">
        <authorList>
            <consortium name="Ensembl"/>
        </authorList>
    </citation>
    <scope>IDENTIFICATION</scope>
</reference>
<dbReference type="GeneTree" id="ENSGT00940000167272"/>
<evidence type="ECO:0000313" key="2">
    <source>
        <dbReference type="Proteomes" id="UP000675900"/>
    </source>
</evidence>
<evidence type="ECO:0000313" key="1">
    <source>
        <dbReference type="Ensembl" id="ENSPTIP00000005264.1"/>
    </source>
</evidence>
<dbReference type="Ensembl" id="ENSPTIT00000009041.1">
    <property type="protein sequence ID" value="ENSPTIP00000005264.1"/>
    <property type="gene ID" value="ENSPTIG00000007545.1"/>
</dbReference>
<organism evidence="1 2">
    <name type="scientific">Panthera tigris altaica</name>
    <name type="common">Siberian tiger</name>
    <dbReference type="NCBI Taxonomy" id="74533"/>
    <lineage>
        <taxon>Eukaryota</taxon>
        <taxon>Metazoa</taxon>
        <taxon>Chordata</taxon>
        <taxon>Craniata</taxon>
        <taxon>Vertebrata</taxon>
        <taxon>Euteleostomi</taxon>
        <taxon>Mammalia</taxon>
        <taxon>Eutheria</taxon>
        <taxon>Laurasiatheria</taxon>
        <taxon>Carnivora</taxon>
        <taxon>Feliformia</taxon>
        <taxon>Felidae</taxon>
        <taxon>Pantherinae</taxon>
        <taxon>Panthera</taxon>
    </lineage>
</organism>